<organism evidence="10 11">
    <name type="scientific">Laodelphax striatellus</name>
    <name type="common">Small brown planthopper</name>
    <name type="synonym">Delphax striatella</name>
    <dbReference type="NCBI Taxonomy" id="195883"/>
    <lineage>
        <taxon>Eukaryota</taxon>
        <taxon>Metazoa</taxon>
        <taxon>Ecdysozoa</taxon>
        <taxon>Arthropoda</taxon>
        <taxon>Hexapoda</taxon>
        <taxon>Insecta</taxon>
        <taxon>Pterygota</taxon>
        <taxon>Neoptera</taxon>
        <taxon>Paraneoptera</taxon>
        <taxon>Hemiptera</taxon>
        <taxon>Auchenorrhyncha</taxon>
        <taxon>Fulgoroidea</taxon>
        <taxon>Delphacidae</taxon>
        <taxon>Criomorphinae</taxon>
        <taxon>Laodelphax</taxon>
    </lineage>
</organism>
<proteinExistence type="predicted"/>
<comment type="caution">
    <text evidence="10">The sequence shown here is derived from an EMBL/GenBank/DDBJ whole genome shotgun (WGS) entry which is preliminary data.</text>
</comment>
<keyword evidence="3" id="KW-0677">Repeat</keyword>
<dbReference type="PROSITE" id="PS00028">
    <property type="entry name" value="ZINC_FINGER_C2H2_1"/>
    <property type="match status" value="11"/>
</dbReference>
<keyword evidence="4 7" id="KW-0863">Zinc-finger</keyword>
<dbReference type="InParanoid" id="A0A482XAF2"/>
<sequence length="1014" mass="115343">MEKYIVVFRVALPLHQTCFKKNTHGLIQYLAMMDDNPFMENGLKTEDDKKIRIDDITMKKDEETDVENKEEPKAIENKKIKKDDSALIKEVKKDVEKKELNPSLYSALDKSTEDDFDKFSGVRNEVISFELKNFLNKNLTISRVKAQALSRENHDKTRLINGEDSISDKNAQESENKPPIKEKARLTNGEGFFIGRNTKESEKKHANKEENPTKEITEENEERSRLSNGKGDHRYGENNKFLPAINYGEDYEDEYEEGEGNLIIAEEEDEGEELTIFKEDDSFFKQEEEEDYPSMDNDYDEGVYFNSMMDCVILEEGDECLRFDDKPSDSEENAPLPAVNGNYLAITSTTMQQAPVKKRKKRTPSKILNDAGDEDPCAVIWTNPNENGNCKVCRGHCPGPKCRKCQAVEVQGRKRYVCLLCGKTINHMGNFGQHVRSHVSPICHICHKTFKMLRALEQHMQFHRKKMEITTKKRRKQKTPIKIAPTVNVEEPVVGDDGEVEGGDCFLPPNENSMSPPYETNGDICELLQVDILAKTDDIMPNGKDDSHVDSYNDDEEELFDEDGDEVLNDDMDVNEQINAMDLSISTGHGGEIYRCEFCFGTNCQPKKCQKSKVETVEDRTTYECLICGKVIINHKGNFKQHVRSHTDFCCKVCGKKFNDALRLKKHSELHTKKKTYKCDVCPKAFRVPHHLAMHKERAHMSVKKYNCTNCDRVFASRGELMSHIRWSHMGPERPFECELCQKTFAYKNNLKIHMRIHTNDKPYACKVCGRAFTQSSSLKMHMTVHSCNRNVFKCGACDKSFPYASNLKLHVKSAHSGLNPARRKSTTCACQLCGLGFTHRNSLKAHMRTAHPFYDYAKMEEQTDKVKAKPPDHHTKLTSRNDNKYRPHICPTCGRGFTQRGSLSTHMRVLHNSFLIPKPVASKSLPFLATLLPPEISVVFNPTIAAAAAAAKAPATATSVSAPQSRPPEPDPESEPQSTPNRFDGSQFIKCTICGCLFTHYEHLESHICIHTV</sequence>
<evidence type="ECO:0000256" key="7">
    <source>
        <dbReference type="PROSITE-ProRule" id="PRU00042"/>
    </source>
</evidence>
<feature type="domain" description="C2H2-type" evidence="9">
    <location>
        <begin position="793"/>
        <end position="821"/>
    </location>
</feature>
<evidence type="ECO:0000256" key="6">
    <source>
        <dbReference type="ARBA" id="ARBA00023242"/>
    </source>
</evidence>
<dbReference type="SMART" id="SM00355">
    <property type="entry name" value="ZnF_C2H2"/>
    <property type="match status" value="12"/>
</dbReference>
<evidence type="ECO:0000313" key="11">
    <source>
        <dbReference type="Proteomes" id="UP000291343"/>
    </source>
</evidence>
<feature type="domain" description="C2H2-type" evidence="9">
    <location>
        <begin position="736"/>
        <end position="763"/>
    </location>
</feature>
<feature type="domain" description="C2H2-type" evidence="9">
    <location>
        <begin position="649"/>
        <end position="676"/>
    </location>
</feature>
<evidence type="ECO:0000259" key="9">
    <source>
        <dbReference type="PROSITE" id="PS50157"/>
    </source>
</evidence>
<dbReference type="FunFam" id="3.30.160.60:FF:000839">
    <property type="entry name" value="Zinc finger protein 691"/>
    <property type="match status" value="1"/>
</dbReference>
<keyword evidence="2" id="KW-0479">Metal-binding</keyword>
<evidence type="ECO:0000256" key="4">
    <source>
        <dbReference type="ARBA" id="ARBA00022771"/>
    </source>
</evidence>
<keyword evidence="11" id="KW-1185">Reference proteome</keyword>
<evidence type="ECO:0000256" key="1">
    <source>
        <dbReference type="ARBA" id="ARBA00004123"/>
    </source>
</evidence>
<name>A0A482XAF2_LAOST</name>
<keyword evidence="5" id="KW-0862">Zinc</keyword>
<reference evidence="10 11" key="1">
    <citation type="journal article" date="2017" name="Gigascience">
        <title>Genome sequence of the small brown planthopper, Laodelphax striatellus.</title>
        <authorList>
            <person name="Zhu J."/>
            <person name="Jiang F."/>
            <person name="Wang X."/>
            <person name="Yang P."/>
            <person name="Bao Y."/>
            <person name="Zhao W."/>
            <person name="Wang W."/>
            <person name="Lu H."/>
            <person name="Wang Q."/>
            <person name="Cui N."/>
            <person name="Li J."/>
            <person name="Chen X."/>
            <person name="Luo L."/>
            <person name="Yu J."/>
            <person name="Kang L."/>
            <person name="Cui F."/>
        </authorList>
    </citation>
    <scope>NUCLEOTIDE SEQUENCE [LARGE SCALE GENOMIC DNA]</scope>
    <source>
        <strain evidence="10">Lst14</strain>
    </source>
</reference>
<dbReference type="FunFam" id="3.30.160.60:FF:000624">
    <property type="entry name" value="zinc finger protein 697"/>
    <property type="match status" value="1"/>
</dbReference>
<feature type="domain" description="C2H2-type" evidence="9">
    <location>
        <begin position="706"/>
        <end position="734"/>
    </location>
</feature>
<evidence type="ECO:0000256" key="3">
    <source>
        <dbReference type="ARBA" id="ARBA00022737"/>
    </source>
</evidence>
<dbReference type="Gene3D" id="3.30.160.60">
    <property type="entry name" value="Classic Zinc Finger"/>
    <property type="match status" value="7"/>
</dbReference>
<feature type="compositionally biased region" description="Basic and acidic residues" evidence="8">
    <location>
        <begin position="197"/>
        <end position="237"/>
    </location>
</feature>
<accession>A0A482XAF2</accession>
<dbReference type="Proteomes" id="UP000291343">
    <property type="component" value="Unassembled WGS sequence"/>
</dbReference>
<dbReference type="SUPFAM" id="SSF57667">
    <property type="entry name" value="beta-beta-alpha zinc fingers"/>
    <property type="match status" value="6"/>
</dbReference>
<dbReference type="AlphaFoldDB" id="A0A482XAF2"/>
<dbReference type="InterPro" id="IPR036236">
    <property type="entry name" value="Znf_C2H2_sf"/>
</dbReference>
<dbReference type="InterPro" id="IPR013087">
    <property type="entry name" value="Znf_C2H2_type"/>
</dbReference>
<feature type="domain" description="C2H2-type" evidence="9">
    <location>
        <begin position="889"/>
        <end position="912"/>
    </location>
</feature>
<dbReference type="GO" id="GO:0005634">
    <property type="term" value="C:nucleus"/>
    <property type="evidence" value="ECO:0007669"/>
    <property type="project" value="UniProtKB-SubCell"/>
</dbReference>
<evidence type="ECO:0000313" key="10">
    <source>
        <dbReference type="EMBL" id="RZF42281.1"/>
    </source>
</evidence>
<dbReference type="InterPro" id="IPR050888">
    <property type="entry name" value="ZnF_C2H2-type_TF"/>
</dbReference>
<feature type="domain" description="C2H2-type" evidence="9">
    <location>
        <begin position="829"/>
        <end position="852"/>
    </location>
</feature>
<gene>
    <name evidence="10" type="ORF">LSTR_LSTR003899</name>
</gene>
<feature type="domain" description="C2H2-type" evidence="9">
    <location>
        <begin position="764"/>
        <end position="791"/>
    </location>
</feature>
<dbReference type="EMBL" id="QKKF02015239">
    <property type="protein sequence ID" value="RZF42281.1"/>
    <property type="molecule type" value="Genomic_DNA"/>
</dbReference>
<keyword evidence="6" id="KW-0539">Nucleus</keyword>
<dbReference type="FunFam" id="3.30.160.60:FF:000446">
    <property type="entry name" value="Zinc finger protein"/>
    <property type="match status" value="1"/>
</dbReference>
<feature type="domain" description="C2H2-type" evidence="9">
    <location>
        <begin position="416"/>
        <end position="438"/>
    </location>
</feature>
<dbReference type="PROSITE" id="PS50157">
    <property type="entry name" value="ZINC_FINGER_C2H2_2"/>
    <property type="match status" value="11"/>
</dbReference>
<protein>
    <recommendedName>
        <fullName evidence="9">C2H2-type domain-containing protein</fullName>
    </recommendedName>
</protein>
<feature type="region of interest" description="Disordered" evidence="8">
    <location>
        <begin position="155"/>
        <end position="240"/>
    </location>
</feature>
<evidence type="ECO:0000256" key="8">
    <source>
        <dbReference type="SAM" id="MobiDB-lite"/>
    </source>
</evidence>
<feature type="compositionally biased region" description="Basic and acidic residues" evidence="8">
    <location>
        <begin position="166"/>
        <end position="185"/>
    </location>
</feature>
<evidence type="ECO:0000256" key="5">
    <source>
        <dbReference type="ARBA" id="ARBA00022833"/>
    </source>
</evidence>
<dbReference type="OrthoDB" id="6155966at2759"/>
<dbReference type="Pfam" id="PF00096">
    <property type="entry name" value="zf-C2H2"/>
    <property type="match status" value="7"/>
</dbReference>
<dbReference type="STRING" id="195883.A0A482XAF2"/>
<dbReference type="GO" id="GO:0008270">
    <property type="term" value="F:zinc ion binding"/>
    <property type="evidence" value="ECO:0007669"/>
    <property type="project" value="UniProtKB-KW"/>
</dbReference>
<feature type="domain" description="C2H2-type" evidence="9">
    <location>
        <begin position="677"/>
        <end position="705"/>
    </location>
</feature>
<dbReference type="Pfam" id="PF13912">
    <property type="entry name" value="zf-C2H2_6"/>
    <property type="match status" value="1"/>
</dbReference>
<feature type="region of interest" description="Disordered" evidence="8">
    <location>
        <begin position="958"/>
        <end position="984"/>
    </location>
</feature>
<evidence type="ECO:0000256" key="2">
    <source>
        <dbReference type="ARBA" id="ARBA00022723"/>
    </source>
</evidence>
<feature type="domain" description="C2H2-type" evidence="9">
    <location>
        <begin position="990"/>
        <end position="1014"/>
    </location>
</feature>
<comment type="subcellular location">
    <subcellularLocation>
        <location evidence="1">Nucleus</location>
    </subcellularLocation>
</comment>
<feature type="domain" description="C2H2-type" evidence="9">
    <location>
        <begin position="441"/>
        <end position="468"/>
    </location>
</feature>
<dbReference type="PANTHER" id="PTHR24406">
    <property type="entry name" value="TRANSCRIPTIONAL REPRESSOR CTCFL-RELATED"/>
    <property type="match status" value="1"/>
</dbReference>